<reference evidence="4" key="3">
    <citation type="submission" date="2018-08" db="UniProtKB">
        <authorList>
            <consortium name="EnsemblPlants"/>
        </authorList>
    </citation>
    <scope>IDENTIFICATION</scope>
    <source>
        <strain evidence="4">Yugu1</strain>
    </source>
</reference>
<feature type="domain" description="PIR2-like helical" evidence="2">
    <location>
        <begin position="372"/>
        <end position="485"/>
    </location>
</feature>
<dbReference type="FunCoup" id="K4AKB9">
    <property type="interactions" value="647"/>
</dbReference>
<reference evidence="3" key="2">
    <citation type="submission" date="2015-07" db="EMBL/GenBank/DDBJ databases">
        <authorList>
            <person name="Noorani M."/>
        </authorList>
    </citation>
    <scope>NUCLEOTIDE SEQUENCE</scope>
    <source>
        <strain evidence="3">Yugu1</strain>
    </source>
</reference>
<dbReference type="HOGENOM" id="CLU_011465_2_1_1"/>
<feature type="region of interest" description="Disordered" evidence="1">
    <location>
        <begin position="155"/>
        <end position="178"/>
    </location>
</feature>
<evidence type="ECO:0000313" key="4">
    <source>
        <dbReference type="EnsemblPlants" id="KQK88130"/>
    </source>
</evidence>
<dbReference type="Pfam" id="PF20235">
    <property type="entry name" value="PIR2-like_helical"/>
    <property type="match status" value="2"/>
</dbReference>
<evidence type="ECO:0000256" key="1">
    <source>
        <dbReference type="SAM" id="MobiDB-lite"/>
    </source>
</evidence>
<sequence length="498" mass="55132">MDAAAGEPAMGVAWLSSDRGEVDGCGGSFWAVKEAISTEKTSCGRKKNPPPPAITSANPIDRSIMAGPGKRRRSRPPYADRHYRYNTSRRLVRSALLETINGFYAAALDRLPVGEMPALVLRLLKAGLCVGFSDPVSNIVLNTVSSYSRRVPERKPAVALAPKSESDDSDEGEKKRKAAAAAKRWRRRALSRAVADTSNVKYWPPFRPLLRDMPVASRSLEALVAFLTYYFRYLPVSEALEYLRVAGADPLAAVRLILEDRNSSGRSFSFASQTTKTALRCAAMAAWHPKPRALVNRPYSFASQMEQVSELLDADGGRISCSAVEAIHGLLKLRRKLRGLAAGVTPPQFHLELNRPPPFVPTKSLQSVLLDRVYGFYLDALALLPTADLGQRYHRGLLKAGHCYGPFKDPVSNIVLNTVWYETVFPPREELSVAMVCSRSLVLVTCRSLGGLVAYLRACFDTISEHQAMRYLLFTEVDLWGAIDMAWQDEKDTLREAR</sequence>
<dbReference type="EMBL" id="CM003536">
    <property type="protein sequence ID" value="RCV41906.1"/>
    <property type="molecule type" value="Genomic_DNA"/>
</dbReference>
<gene>
    <name evidence="3" type="ORF">SETIT_9G172400v2</name>
</gene>
<proteinExistence type="predicted"/>
<dbReference type="AlphaFoldDB" id="K4AKB9"/>
<evidence type="ECO:0000313" key="3">
    <source>
        <dbReference type="EMBL" id="RCV41906.1"/>
    </source>
</evidence>
<protein>
    <recommendedName>
        <fullName evidence="2">PIR2-like helical domain-containing protein</fullName>
    </recommendedName>
</protein>
<dbReference type="InterPro" id="IPR046527">
    <property type="entry name" value="PIR2-like_helical"/>
</dbReference>
<dbReference type="PANTHER" id="PTHR33120:SF53">
    <property type="entry name" value="OS03G0697833 PROTEIN"/>
    <property type="match status" value="1"/>
</dbReference>
<dbReference type="Gramene" id="KQK88130">
    <property type="protein sequence ID" value="KQK88130"/>
    <property type="gene ID" value="SETIT_039342mg"/>
</dbReference>
<dbReference type="OrthoDB" id="683406at2759"/>
<keyword evidence="5" id="KW-1185">Reference proteome</keyword>
<accession>K4AKB9</accession>
<dbReference type="PANTHER" id="PTHR33120">
    <property type="entry name" value="EXPRESSED PROTEIN-RELATED"/>
    <property type="match status" value="1"/>
</dbReference>
<evidence type="ECO:0000259" key="2">
    <source>
        <dbReference type="Pfam" id="PF20235"/>
    </source>
</evidence>
<dbReference type="EMBL" id="AGNK02005487">
    <property type="status" value="NOT_ANNOTATED_CDS"/>
    <property type="molecule type" value="Genomic_DNA"/>
</dbReference>
<organism evidence="3">
    <name type="scientific">Setaria italica</name>
    <name type="common">Foxtail millet</name>
    <name type="synonym">Panicum italicum</name>
    <dbReference type="NCBI Taxonomy" id="4555"/>
    <lineage>
        <taxon>Eukaryota</taxon>
        <taxon>Viridiplantae</taxon>
        <taxon>Streptophyta</taxon>
        <taxon>Embryophyta</taxon>
        <taxon>Tracheophyta</taxon>
        <taxon>Spermatophyta</taxon>
        <taxon>Magnoliopsida</taxon>
        <taxon>Liliopsida</taxon>
        <taxon>Poales</taxon>
        <taxon>Poaceae</taxon>
        <taxon>PACMAD clade</taxon>
        <taxon>Panicoideae</taxon>
        <taxon>Panicodae</taxon>
        <taxon>Paniceae</taxon>
        <taxon>Cenchrinae</taxon>
        <taxon>Setaria</taxon>
    </lineage>
</organism>
<feature type="domain" description="PIR2-like helical" evidence="2">
    <location>
        <begin position="99"/>
        <end position="257"/>
    </location>
</feature>
<dbReference type="Proteomes" id="UP000004995">
    <property type="component" value="Unassembled WGS sequence"/>
</dbReference>
<evidence type="ECO:0000313" key="5">
    <source>
        <dbReference type="Proteomes" id="UP000004995"/>
    </source>
</evidence>
<dbReference type="OMA" id="HYRYNTS"/>
<dbReference type="EnsemblPlants" id="KQK88130">
    <property type="protein sequence ID" value="KQK88130"/>
    <property type="gene ID" value="SETIT_039342mg"/>
</dbReference>
<feature type="region of interest" description="Disordered" evidence="1">
    <location>
        <begin position="41"/>
        <end position="60"/>
    </location>
</feature>
<name>K4AKB9_SETIT</name>
<reference evidence="3 5" key="1">
    <citation type="journal article" date="2012" name="Nat. Biotechnol.">
        <title>Reference genome sequence of the model plant Setaria.</title>
        <authorList>
            <person name="Bennetzen J.L."/>
            <person name="Schmutz J."/>
            <person name="Wang H."/>
            <person name="Percifield R."/>
            <person name="Hawkins J."/>
            <person name="Pontaroli A.C."/>
            <person name="Estep M."/>
            <person name="Feng L."/>
            <person name="Vaughn J.N."/>
            <person name="Grimwood J."/>
            <person name="Jenkins J."/>
            <person name="Barry K."/>
            <person name="Lindquist E."/>
            <person name="Hellsten U."/>
            <person name="Deshpande S."/>
            <person name="Wang X."/>
            <person name="Wu X."/>
            <person name="Mitros T."/>
            <person name="Triplett J."/>
            <person name="Yang X."/>
            <person name="Ye C.Y."/>
            <person name="Mauro-Herrera M."/>
            <person name="Wang L."/>
            <person name="Li P."/>
            <person name="Sharma M."/>
            <person name="Sharma R."/>
            <person name="Ronald P.C."/>
            <person name="Panaud O."/>
            <person name="Kellogg E.A."/>
            <person name="Brutnell T.P."/>
            <person name="Doust A.N."/>
            <person name="Tuskan G.A."/>
            <person name="Rokhsar D."/>
            <person name="Devos K.M."/>
        </authorList>
    </citation>
    <scope>NUCLEOTIDE SEQUENCE [LARGE SCALE GENOMIC DNA]</scope>
    <source>
        <strain evidence="5">cv. Yugu1</strain>
        <strain evidence="3">Yugu1</strain>
    </source>
</reference>